<dbReference type="PANTHER" id="PTHR46580">
    <property type="entry name" value="SENSOR KINASE-RELATED"/>
    <property type="match status" value="1"/>
</dbReference>
<dbReference type="EMBL" id="ML210184">
    <property type="protein sequence ID" value="TFK25583.1"/>
    <property type="molecule type" value="Genomic_DNA"/>
</dbReference>
<gene>
    <name evidence="1" type="ORF">FA15DRAFT_755656</name>
</gene>
<dbReference type="SUPFAM" id="SSF69318">
    <property type="entry name" value="Integrin alpha N-terminal domain"/>
    <property type="match status" value="1"/>
</dbReference>
<protein>
    <recommendedName>
        <fullName evidence="3">VCBS repeat-containing protein</fullName>
    </recommendedName>
</protein>
<evidence type="ECO:0000313" key="1">
    <source>
        <dbReference type="EMBL" id="TFK25583.1"/>
    </source>
</evidence>
<dbReference type="Proteomes" id="UP000307440">
    <property type="component" value="Unassembled WGS sequence"/>
</dbReference>
<keyword evidence="2" id="KW-1185">Reference proteome</keyword>
<evidence type="ECO:0008006" key="3">
    <source>
        <dbReference type="Google" id="ProtNLM"/>
    </source>
</evidence>
<evidence type="ECO:0000313" key="2">
    <source>
        <dbReference type="Proteomes" id="UP000307440"/>
    </source>
</evidence>
<dbReference type="AlphaFoldDB" id="A0A5C3L0H4"/>
<proteinExistence type="predicted"/>
<name>A0A5C3L0H4_COPMA</name>
<reference evidence="1 2" key="1">
    <citation type="journal article" date="2019" name="Nat. Ecol. Evol.">
        <title>Megaphylogeny resolves global patterns of mushroom evolution.</title>
        <authorList>
            <person name="Varga T."/>
            <person name="Krizsan K."/>
            <person name="Foldi C."/>
            <person name="Dima B."/>
            <person name="Sanchez-Garcia M."/>
            <person name="Sanchez-Ramirez S."/>
            <person name="Szollosi G.J."/>
            <person name="Szarkandi J.G."/>
            <person name="Papp V."/>
            <person name="Albert L."/>
            <person name="Andreopoulos W."/>
            <person name="Angelini C."/>
            <person name="Antonin V."/>
            <person name="Barry K.W."/>
            <person name="Bougher N.L."/>
            <person name="Buchanan P."/>
            <person name="Buyck B."/>
            <person name="Bense V."/>
            <person name="Catcheside P."/>
            <person name="Chovatia M."/>
            <person name="Cooper J."/>
            <person name="Damon W."/>
            <person name="Desjardin D."/>
            <person name="Finy P."/>
            <person name="Geml J."/>
            <person name="Haridas S."/>
            <person name="Hughes K."/>
            <person name="Justo A."/>
            <person name="Karasinski D."/>
            <person name="Kautmanova I."/>
            <person name="Kiss B."/>
            <person name="Kocsube S."/>
            <person name="Kotiranta H."/>
            <person name="LaButti K.M."/>
            <person name="Lechner B.E."/>
            <person name="Liimatainen K."/>
            <person name="Lipzen A."/>
            <person name="Lukacs Z."/>
            <person name="Mihaltcheva S."/>
            <person name="Morgado L.N."/>
            <person name="Niskanen T."/>
            <person name="Noordeloos M.E."/>
            <person name="Ohm R.A."/>
            <person name="Ortiz-Santana B."/>
            <person name="Ovrebo C."/>
            <person name="Racz N."/>
            <person name="Riley R."/>
            <person name="Savchenko A."/>
            <person name="Shiryaev A."/>
            <person name="Soop K."/>
            <person name="Spirin V."/>
            <person name="Szebenyi C."/>
            <person name="Tomsovsky M."/>
            <person name="Tulloss R.E."/>
            <person name="Uehling J."/>
            <person name="Grigoriev I.V."/>
            <person name="Vagvolgyi C."/>
            <person name="Papp T."/>
            <person name="Martin F.M."/>
            <person name="Miettinen O."/>
            <person name="Hibbett D.S."/>
            <person name="Nagy L.G."/>
        </authorList>
    </citation>
    <scope>NUCLEOTIDE SEQUENCE [LARGE SCALE GENOMIC DNA]</scope>
    <source>
        <strain evidence="1 2">CBS 121175</strain>
    </source>
</reference>
<accession>A0A5C3L0H4</accession>
<sequence length="416" mass="45723">MATVHPGPGLQPQSLTQVQTPVVTSDDALVTTRNSQCADIVGFGTDGVTIGRFKANTMHTSKVTEGFSHNLNWRVDIDIRLVANTTHPRRADIVGFADDGVWVCANLGNNTFAPAKRISSEFSAKSGGWCREYHPRLMADIRKTGYADIVGFANAGVFVARHVDKESYAQGAMVVADFGHDQGWRVERHLRFLADMTGDGFPDIVGFGENDVIVGLNNGDGTFQQGEPVVDDYCYFSGGWRVKEHPRFLADLTGSGRMDIIGFKRDRVFICLNQGNLRFGPVVEQNIQIPYPCHLWIVTPLQVGRPADIIGFCDDGVYAAENDGNGTFQPAKRIVNGFGTSSSWQVDKHPRFVADLNRSGFADIIGFGDAGVFAAFNQGDGTFSAMTMITSEFSYNKGWKPNETVRYMANLYQYNT</sequence>
<dbReference type="OrthoDB" id="3153136at2759"/>
<organism evidence="1 2">
    <name type="scientific">Coprinopsis marcescibilis</name>
    <name type="common">Agaric fungus</name>
    <name type="synonym">Psathyrella marcescibilis</name>
    <dbReference type="NCBI Taxonomy" id="230819"/>
    <lineage>
        <taxon>Eukaryota</taxon>
        <taxon>Fungi</taxon>
        <taxon>Dikarya</taxon>
        <taxon>Basidiomycota</taxon>
        <taxon>Agaricomycotina</taxon>
        <taxon>Agaricomycetes</taxon>
        <taxon>Agaricomycetidae</taxon>
        <taxon>Agaricales</taxon>
        <taxon>Agaricineae</taxon>
        <taxon>Psathyrellaceae</taxon>
        <taxon>Coprinopsis</taxon>
    </lineage>
</organism>
<dbReference type="InterPro" id="IPR028994">
    <property type="entry name" value="Integrin_alpha_N"/>
</dbReference>